<evidence type="ECO:0000256" key="1">
    <source>
        <dbReference type="SAM" id="Phobius"/>
    </source>
</evidence>
<dbReference type="RefSeq" id="WP_036189702.1">
    <property type="nucleotide sequence ID" value="NZ_AVDA01000031.1"/>
</dbReference>
<sequence>MKASLYLNLTEHLMSIIISICFIILIAISFFLLDYNPSVEFYIFIFNIIWSVEIISTYRRKGWESHLHTFPISKKNFVKAPMIVAWSYCLLLFLIASPIVLMRDGTFFENIRVYLFFFCISIANIAVIFYVNFRYRHREKFKGFSYFSAFVTSIIAGILYFFVVLLLGFIPLYVVPILFHIALWYSYKKCVKLYEKMDIV</sequence>
<comment type="caution">
    <text evidence="2">The sequence shown here is derived from an EMBL/GenBank/DDBJ whole genome shotgun (WGS) entry which is preliminary data.</text>
</comment>
<dbReference type="Proteomes" id="UP000030416">
    <property type="component" value="Unassembled WGS sequence"/>
</dbReference>
<gene>
    <name evidence="2" type="ORF">CD29_17905</name>
</gene>
<keyword evidence="3" id="KW-1185">Reference proteome</keyword>
<feature type="transmembrane region" description="Helical" evidence="1">
    <location>
        <begin position="143"/>
        <end position="163"/>
    </location>
</feature>
<evidence type="ECO:0000313" key="3">
    <source>
        <dbReference type="Proteomes" id="UP000030416"/>
    </source>
</evidence>
<keyword evidence="1" id="KW-1133">Transmembrane helix</keyword>
<name>A0A0A3HSA0_9BACL</name>
<protein>
    <submittedName>
        <fullName evidence="2">Uncharacterized protein</fullName>
    </submittedName>
</protein>
<feature type="transmembrane region" description="Helical" evidence="1">
    <location>
        <begin position="113"/>
        <end position="131"/>
    </location>
</feature>
<dbReference type="EMBL" id="JPVN01000031">
    <property type="protein sequence ID" value="KGR75471.1"/>
    <property type="molecule type" value="Genomic_DNA"/>
</dbReference>
<dbReference type="AlphaFoldDB" id="A0A0A3HSA0"/>
<feature type="transmembrane region" description="Helical" evidence="1">
    <location>
        <begin position="39"/>
        <end position="59"/>
    </location>
</feature>
<evidence type="ECO:0000313" key="2">
    <source>
        <dbReference type="EMBL" id="KGR75471.1"/>
    </source>
</evidence>
<reference evidence="2 3" key="1">
    <citation type="submission" date="2014-02" db="EMBL/GenBank/DDBJ databases">
        <title>Draft genome sequence of Lysinibacillus manganicus DSM 26584T.</title>
        <authorList>
            <person name="Zhang F."/>
            <person name="Wang G."/>
            <person name="Zhang L."/>
        </authorList>
    </citation>
    <scope>NUCLEOTIDE SEQUENCE [LARGE SCALE GENOMIC DNA]</scope>
    <source>
        <strain evidence="2 3">DSM 26584</strain>
    </source>
</reference>
<feature type="transmembrane region" description="Helical" evidence="1">
    <location>
        <begin position="169"/>
        <end position="187"/>
    </location>
</feature>
<organism evidence="2 3">
    <name type="scientific">Ureibacillus manganicus DSM 26584</name>
    <dbReference type="NCBI Taxonomy" id="1384049"/>
    <lineage>
        <taxon>Bacteria</taxon>
        <taxon>Bacillati</taxon>
        <taxon>Bacillota</taxon>
        <taxon>Bacilli</taxon>
        <taxon>Bacillales</taxon>
        <taxon>Caryophanaceae</taxon>
        <taxon>Ureibacillus</taxon>
    </lineage>
</organism>
<feature type="transmembrane region" description="Helical" evidence="1">
    <location>
        <begin position="12"/>
        <end position="33"/>
    </location>
</feature>
<keyword evidence="1" id="KW-0812">Transmembrane</keyword>
<keyword evidence="1" id="KW-0472">Membrane</keyword>
<proteinExistence type="predicted"/>
<accession>A0A0A3HSA0</accession>
<feature type="transmembrane region" description="Helical" evidence="1">
    <location>
        <begin position="80"/>
        <end position="101"/>
    </location>
</feature>
<dbReference type="OrthoDB" id="9931295at2"/>